<protein>
    <submittedName>
        <fullName evidence="1">Uncharacterized protein</fullName>
    </submittedName>
</protein>
<evidence type="ECO:0000313" key="2">
    <source>
        <dbReference type="Proteomes" id="UP000193484"/>
    </source>
</evidence>
<dbReference type="Proteomes" id="UP000193484">
    <property type="component" value="Unassembled WGS sequence"/>
</dbReference>
<evidence type="ECO:0000313" key="1">
    <source>
        <dbReference type="EMBL" id="ORU96700.1"/>
    </source>
</evidence>
<dbReference type="STRING" id="1793.AWC04_19160"/>
<reference evidence="1 2" key="1">
    <citation type="submission" date="2016-01" db="EMBL/GenBank/DDBJ databases">
        <title>The new phylogeny of the genus Mycobacterium.</title>
        <authorList>
            <person name="Tarcisio F."/>
            <person name="Conor M."/>
            <person name="Antonella G."/>
            <person name="Elisabetta G."/>
            <person name="Giulia F.S."/>
            <person name="Sara T."/>
            <person name="Anna F."/>
            <person name="Clotilde B."/>
            <person name="Roberto B."/>
            <person name="Veronica D.S."/>
            <person name="Fabio R."/>
            <person name="Monica P."/>
            <person name="Olivier J."/>
            <person name="Enrico T."/>
            <person name="Nicola S."/>
        </authorList>
    </citation>
    <scope>NUCLEOTIDE SEQUENCE [LARGE SCALE GENOMIC DNA]</scope>
    <source>
        <strain evidence="1 2">DSM 44179</strain>
    </source>
</reference>
<accession>A0A1X1QZ55</accession>
<keyword evidence="2" id="KW-1185">Reference proteome</keyword>
<dbReference type="InterPro" id="IPR055579">
    <property type="entry name" value="DUF7155"/>
</dbReference>
<dbReference type="EMBL" id="LQOJ01000073">
    <property type="protein sequence ID" value="ORU96700.1"/>
    <property type="molecule type" value="Genomic_DNA"/>
</dbReference>
<gene>
    <name evidence="1" type="ORF">AWC04_19160</name>
</gene>
<comment type="caution">
    <text evidence="1">The sequence shown here is derived from an EMBL/GenBank/DDBJ whole genome shotgun (WGS) entry which is preliminary data.</text>
</comment>
<dbReference type="OrthoDB" id="4736496at2"/>
<proteinExistence type="predicted"/>
<dbReference type="Pfam" id="PF23710">
    <property type="entry name" value="DUF7155"/>
    <property type="match status" value="1"/>
</dbReference>
<dbReference type="RefSeq" id="WP_085100542.1">
    <property type="nucleotide sequence ID" value="NZ_AP022603.1"/>
</dbReference>
<dbReference type="AlphaFoldDB" id="A0A1X1QZ55"/>
<organism evidence="1 2">
    <name type="scientific">Mycolicibacterium fallax</name>
    <name type="common">Mycobacterium fallax</name>
    <dbReference type="NCBI Taxonomy" id="1793"/>
    <lineage>
        <taxon>Bacteria</taxon>
        <taxon>Bacillati</taxon>
        <taxon>Actinomycetota</taxon>
        <taxon>Actinomycetes</taxon>
        <taxon>Mycobacteriales</taxon>
        <taxon>Mycobacteriaceae</taxon>
        <taxon>Mycolicibacterium</taxon>
    </lineage>
</organism>
<sequence>MAAKFAARRLVAVAALAAAAVAGPAIAALSSSDTPAYDAQPGGKCLAWLGAKGTGTCIGRSNSNSGGITVGTPGIGLGNGGIYSGPIMPGSSVGGTIPIG</sequence>
<name>A0A1X1QZ55_MYCFA</name>